<protein>
    <submittedName>
        <fullName evidence="1">Uncharacterized protein</fullName>
    </submittedName>
</protein>
<gene>
    <name evidence="1" type="ORF">Csa_1G039125</name>
</gene>
<dbReference type="EMBL" id="CM002922">
    <property type="protein sequence ID" value="KGN64046.1"/>
    <property type="molecule type" value="Genomic_DNA"/>
</dbReference>
<name>A0A0A0LVL6_CUCSA</name>
<evidence type="ECO:0000313" key="2">
    <source>
        <dbReference type="Proteomes" id="UP000029981"/>
    </source>
</evidence>
<reference evidence="1 2" key="3">
    <citation type="journal article" date="2010" name="BMC Genomics">
        <title>Transcriptome sequencing and comparative analysis of cucumber flowers with different sex types.</title>
        <authorList>
            <person name="Guo S."/>
            <person name="Zheng Y."/>
            <person name="Joung J.G."/>
            <person name="Liu S."/>
            <person name="Zhang Z."/>
            <person name="Crasta O.R."/>
            <person name="Sobral B.W."/>
            <person name="Xu Y."/>
            <person name="Huang S."/>
            <person name="Fei Z."/>
        </authorList>
    </citation>
    <scope>NUCLEOTIDE SEQUENCE [LARGE SCALE GENOMIC DNA]</scope>
    <source>
        <strain evidence="2">cv. 9930</strain>
    </source>
</reference>
<dbReference type="AlphaFoldDB" id="A0A0A0LVL6"/>
<dbReference type="Gramene" id="KGN64046">
    <property type="protein sequence ID" value="KGN64046"/>
    <property type="gene ID" value="Csa_1G039125"/>
</dbReference>
<keyword evidence="2" id="KW-1185">Reference proteome</keyword>
<sequence length="192" mass="22708">MFISIILKKLAFIYSSNPKLSFHSRYQRRPLKHSPSERLQSPSNLRNIGHSRMQPSNTHVLFTRTLLRFHKPRGSINAHNQVPSYLRIKSTTMTGFINPKNPLNPSHNFMRRRISWFIKIENAIPDILSKRPFERQITRRQWSVMTSTYIKTVIVFQKNRPLRGVDRRSKTLRLDHKVSNFLGWLFVGTNSR</sequence>
<accession>A0A0A0LVL6</accession>
<evidence type="ECO:0000313" key="1">
    <source>
        <dbReference type="EMBL" id="KGN64046.1"/>
    </source>
</evidence>
<dbReference type="Proteomes" id="UP000029981">
    <property type="component" value="Chromosome 1"/>
</dbReference>
<reference evidence="1 2" key="4">
    <citation type="journal article" date="2011" name="BMC Genomics">
        <title>RNA-Seq improves annotation of protein-coding genes in the cucumber genome.</title>
        <authorList>
            <person name="Li Z."/>
            <person name="Zhang Z."/>
            <person name="Yan P."/>
            <person name="Huang S."/>
            <person name="Fei Z."/>
            <person name="Lin K."/>
        </authorList>
    </citation>
    <scope>NUCLEOTIDE SEQUENCE [LARGE SCALE GENOMIC DNA]</scope>
    <source>
        <strain evidence="2">cv. 9930</strain>
    </source>
</reference>
<reference evidence="1 2" key="1">
    <citation type="journal article" date="2009" name="Nat. Genet.">
        <title>The genome of the cucumber, Cucumis sativus L.</title>
        <authorList>
            <person name="Huang S."/>
            <person name="Li R."/>
            <person name="Zhang Z."/>
            <person name="Li L."/>
            <person name="Gu X."/>
            <person name="Fan W."/>
            <person name="Lucas W.J."/>
            <person name="Wang X."/>
            <person name="Xie B."/>
            <person name="Ni P."/>
            <person name="Ren Y."/>
            <person name="Zhu H."/>
            <person name="Li J."/>
            <person name="Lin K."/>
            <person name="Jin W."/>
            <person name="Fei Z."/>
            <person name="Li G."/>
            <person name="Staub J."/>
            <person name="Kilian A."/>
            <person name="van der Vossen E.A."/>
            <person name="Wu Y."/>
            <person name="Guo J."/>
            <person name="He J."/>
            <person name="Jia Z."/>
            <person name="Ren Y."/>
            <person name="Tian G."/>
            <person name="Lu Y."/>
            <person name="Ruan J."/>
            <person name="Qian W."/>
            <person name="Wang M."/>
            <person name="Huang Q."/>
            <person name="Li B."/>
            <person name="Xuan Z."/>
            <person name="Cao J."/>
            <person name="Asan"/>
            <person name="Wu Z."/>
            <person name="Zhang J."/>
            <person name="Cai Q."/>
            <person name="Bai Y."/>
            <person name="Zhao B."/>
            <person name="Han Y."/>
            <person name="Li Y."/>
            <person name="Li X."/>
            <person name="Wang S."/>
            <person name="Shi Q."/>
            <person name="Liu S."/>
            <person name="Cho W.K."/>
            <person name="Kim J.Y."/>
            <person name="Xu Y."/>
            <person name="Heller-Uszynska K."/>
            <person name="Miao H."/>
            <person name="Cheng Z."/>
            <person name="Zhang S."/>
            <person name="Wu J."/>
            <person name="Yang Y."/>
            <person name="Kang H."/>
            <person name="Li M."/>
            <person name="Liang H."/>
            <person name="Ren X."/>
            <person name="Shi Z."/>
            <person name="Wen M."/>
            <person name="Jian M."/>
            <person name="Yang H."/>
            <person name="Zhang G."/>
            <person name="Yang Z."/>
            <person name="Chen R."/>
            <person name="Liu S."/>
            <person name="Li J."/>
            <person name="Ma L."/>
            <person name="Liu H."/>
            <person name="Zhou Y."/>
            <person name="Zhao J."/>
            <person name="Fang X."/>
            <person name="Li G."/>
            <person name="Fang L."/>
            <person name="Li Y."/>
            <person name="Liu D."/>
            <person name="Zheng H."/>
            <person name="Zhang Y."/>
            <person name="Qin N."/>
            <person name="Li Z."/>
            <person name="Yang G."/>
            <person name="Yang S."/>
            <person name="Bolund L."/>
            <person name="Kristiansen K."/>
            <person name="Zheng H."/>
            <person name="Li S."/>
            <person name="Zhang X."/>
            <person name="Yang H."/>
            <person name="Wang J."/>
            <person name="Sun R."/>
            <person name="Zhang B."/>
            <person name="Jiang S."/>
            <person name="Wang J."/>
            <person name="Du Y."/>
            <person name="Li S."/>
        </authorList>
    </citation>
    <scope>NUCLEOTIDE SEQUENCE [LARGE SCALE GENOMIC DNA]</scope>
    <source>
        <strain evidence="2">cv. 9930</strain>
    </source>
</reference>
<proteinExistence type="predicted"/>
<reference evidence="1 2" key="2">
    <citation type="journal article" date="2009" name="PLoS ONE">
        <title>An integrated genetic and cytogenetic map of the cucumber genome.</title>
        <authorList>
            <person name="Ren Y."/>
            <person name="Zhang Z."/>
            <person name="Liu J."/>
            <person name="Staub J.E."/>
            <person name="Han Y."/>
            <person name="Cheng Z."/>
            <person name="Li X."/>
            <person name="Lu J."/>
            <person name="Miao H."/>
            <person name="Kang H."/>
            <person name="Xie B."/>
            <person name="Gu X."/>
            <person name="Wang X."/>
            <person name="Du Y."/>
            <person name="Jin W."/>
            <person name="Huang S."/>
        </authorList>
    </citation>
    <scope>NUCLEOTIDE SEQUENCE [LARGE SCALE GENOMIC DNA]</scope>
    <source>
        <strain evidence="2">cv. 9930</strain>
    </source>
</reference>
<organism evidence="1 2">
    <name type="scientific">Cucumis sativus</name>
    <name type="common">Cucumber</name>
    <dbReference type="NCBI Taxonomy" id="3659"/>
    <lineage>
        <taxon>Eukaryota</taxon>
        <taxon>Viridiplantae</taxon>
        <taxon>Streptophyta</taxon>
        <taxon>Embryophyta</taxon>
        <taxon>Tracheophyta</taxon>
        <taxon>Spermatophyta</taxon>
        <taxon>Magnoliopsida</taxon>
        <taxon>eudicotyledons</taxon>
        <taxon>Gunneridae</taxon>
        <taxon>Pentapetalae</taxon>
        <taxon>rosids</taxon>
        <taxon>fabids</taxon>
        <taxon>Cucurbitales</taxon>
        <taxon>Cucurbitaceae</taxon>
        <taxon>Benincaseae</taxon>
        <taxon>Cucumis</taxon>
    </lineage>
</organism>